<dbReference type="AlphaFoldDB" id="E7RRQ6"/>
<dbReference type="Gene3D" id="2.170.130.10">
    <property type="entry name" value="TonB-dependent receptor, plug domain"/>
    <property type="match status" value="1"/>
</dbReference>
<evidence type="ECO:0000313" key="10">
    <source>
        <dbReference type="EMBL" id="EFZ36944.1"/>
    </source>
</evidence>
<dbReference type="EMBL" id="AEPE02000005">
    <property type="protein sequence ID" value="EFZ36944.1"/>
    <property type="molecule type" value="Genomic_DNA"/>
</dbReference>
<dbReference type="InterPro" id="IPR008969">
    <property type="entry name" value="CarboxyPept-like_regulatory"/>
</dbReference>
<keyword evidence="6 7" id="KW-0998">Cell outer membrane</keyword>
<keyword evidence="5 7" id="KW-0472">Membrane</keyword>
<keyword evidence="11" id="KW-1185">Reference proteome</keyword>
<evidence type="ECO:0000256" key="7">
    <source>
        <dbReference type="PROSITE-ProRule" id="PRU01360"/>
    </source>
</evidence>
<comment type="subcellular location">
    <subcellularLocation>
        <location evidence="1 7">Cell outer membrane</location>
        <topology evidence="1 7">Multi-pass membrane protein</topology>
    </subcellularLocation>
</comment>
<dbReference type="Gene3D" id="2.40.170.20">
    <property type="entry name" value="TonB-dependent receptor, beta-barrel domain"/>
    <property type="match status" value="1"/>
</dbReference>
<gene>
    <name evidence="10" type="ORF">HMPREF0663_11857</name>
</gene>
<proteinExistence type="inferred from homology"/>
<evidence type="ECO:0000256" key="2">
    <source>
        <dbReference type="ARBA" id="ARBA00022448"/>
    </source>
</evidence>
<dbReference type="Proteomes" id="UP000005580">
    <property type="component" value="Unassembled WGS sequence"/>
</dbReference>
<dbReference type="InterPro" id="IPR023997">
    <property type="entry name" value="TonB-dep_OMP_SusC/RagA_CS"/>
</dbReference>
<dbReference type="HOGENOM" id="CLU_004317_2_0_10"/>
<sequence>MKLTMNKKQTYLLWLIFAVSLFFSVGASAQTVTKTFKNESLKTVLKEVERQTKMSVIYNVDEVDTNRKITASFKQTPVREVLTRVLGTGNSFDIQNKMITIRKRLEGQESSVQPRSTQGVTRKISGKVVDTTGEPLIGVSVKVRNSGIAVVTNVDGEYAITTNESNPALEFSYIGFAPQTLLAGGRSVLNVTLREEENKLQEVVVTAMGIQRKESSLTYATQRVKAEDLMKVQDPNVANSLEGKVSGITITPNAGGAGGASKIILRGNKSILGSSTPLIVVDGVPMENSTRGQRGFGGGEGFEYSSISEGSDPLSLINPDDIESMNVLKGANAAALYGSRAANGVIMITTKKGREGKLDINFTSNITFDTPLLTPKFQNIYGASEEATGGISLNSWGPKLTERPDNKLVIDAPMGDRFYDKTHPVHLRNFAHDDVKDFFRTGVTTNNSVSLSGGTELMRSYFSMANSHANGMMRTNSYNRNSFNFRQTFKFFKRLNIDVSLNYAETITRNRPGGGTVGNPLYHLYTAPRNLDMGYYRNNYYVADGRWTSGLQAYYKLDPTTGNFKYTSGQRADLTGPLQNWAFLSKNNNNPYWLLNMNGSKQIENRLFGTITAKVDIYDGLDFQVRMNYNQLRFHSTSRQCATTFSPDNIVDYGRFWDSEAKTTEIYTDYLLSYNKQFGDYVVSATAGFVGHTIKSTNKGTSIEQATYLDPLMRKLPTKVNYFETNAGDRGVTTTSKSSNWDRAWLFTAQLGWKDMVYIDGSFRRDWYRPYRIFKQKGAISKDYFDFYGVGANAIVSSMVKLPKWFSYLKYRISYSEAGNSIPNNAYSAIRTNLQSGAAAGSGYVGEFHPGPEKTGSFETGIETLFFGERLSFDFTYYNATVRDLFMTAGTSSGLTALYNSARVRNQGFEATIGYDFYPVRKLRWRTSYNVSFNNNKILETAFDKQGKEMLIQQNVAGARVRYKRGGSVGDMYVSDFQRNADGTIAVANDGSPKLDNSGKNDIFVGNMNSKWQMGWSNTFTYKNFNLFFLINGRIGGKVISLTESYLDYYGVSKRSGDARSRAEANNIVAKDYGNQPGIELPDGSGRIVPIDKYYKVLGGSSNPLNYVYNATNFRLRELSLGYTFRDLLGMNHNLSVSFIARNLFFLYKDCPTDPDVSLSTGNGLGGFELFNMPSSRSYGLSLKVNF</sequence>
<evidence type="ECO:0000256" key="4">
    <source>
        <dbReference type="ARBA" id="ARBA00022692"/>
    </source>
</evidence>
<dbReference type="PROSITE" id="PS52016">
    <property type="entry name" value="TONB_DEPENDENT_REC_3"/>
    <property type="match status" value="1"/>
</dbReference>
<dbReference type="InterPro" id="IPR023996">
    <property type="entry name" value="TonB-dep_OMP_SusC/RagA"/>
</dbReference>
<organism evidence="10 11">
    <name type="scientific">Hoylesella oralis ATCC 33269</name>
    <dbReference type="NCBI Taxonomy" id="873533"/>
    <lineage>
        <taxon>Bacteria</taxon>
        <taxon>Pseudomonadati</taxon>
        <taxon>Bacteroidota</taxon>
        <taxon>Bacteroidia</taxon>
        <taxon>Bacteroidales</taxon>
        <taxon>Prevotellaceae</taxon>
        <taxon>Hoylesella</taxon>
    </lineage>
</organism>
<dbReference type="Pfam" id="PF07715">
    <property type="entry name" value="Plug"/>
    <property type="match status" value="1"/>
</dbReference>
<evidence type="ECO:0000259" key="9">
    <source>
        <dbReference type="Pfam" id="PF07715"/>
    </source>
</evidence>
<dbReference type="NCBIfam" id="TIGR04057">
    <property type="entry name" value="SusC_RagA_signa"/>
    <property type="match status" value="1"/>
</dbReference>
<comment type="caution">
    <text evidence="10">The sequence shown here is derived from an EMBL/GenBank/DDBJ whole genome shotgun (WGS) entry which is preliminary data.</text>
</comment>
<comment type="similarity">
    <text evidence="7">Belongs to the TonB-dependent receptor family.</text>
</comment>
<keyword evidence="2 7" id="KW-0813">Transport</keyword>
<feature type="domain" description="TonB-dependent receptor plug" evidence="9">
    <location>
        <begin position="215"/>
        <end position="345"/>
    </location>
</feature>
<protein>
    <submittedName>
        <fullName evidence="10">TonB-linked outer membrane protein, SusC/RagA family</fullName>
    </submittedName>
</protein>
<accession>E7RRQ6</accession>
<dbReference type="Gene3D" id="3.55.50.30">
    <property type="match status" value="1"/>
</dbReference>
<evidence type="ECO:0000256" key="3">
    <source>
        <dbReference type="ARBA" id="ARBA00022452"/>
    </source>
</evidence>
<feature type="chain" id="PRO_5003221656" evidence="8">
    <location>
        <begin position="30"/>
        <end position="1187"/>
    </location>
</feature>
<dbReference type="SUPFAM" id="SSF56935">
    <property type="entry name" value="Porins"/>
    <property type="match status" value="1"/>
</dbReference>
<evidence type="ECO:0000256" key="8">
    <source>
        <dbReference type="SAM" id="SignalP"/>
    </source>
</evidence>
<dbReference type="InterPro" id="IPR037066">
    <property type="entry name" value="Plug_dom_sf"/>
</dbReference>
<keyword evidence="3 7" id="KW-1134">Transmembrane beta strand</keyword>
<dbReference type="Gene3D" id="2.60.40.1120">
    <property type="entry name" value="Carboxypeptidase-like, regulatory domain"/>
    <property type="match status" value="1"/>
</dbReference>
<dbReference type="eggNOG" id="COG4771">
    <property type="taxonomic scope" value="Bacteria"/>
</dbReference>
<evidence type="ECO:0000256" key="5">
    <source>
        <dbReference type="ARBA" id="ARBA00023136"/>
    </source>
</evidence>
<feature type="signal peptide" evidence="8">
    <location>
        <begin position="1"/>
        <end position="29"/>
    </location>
</feature>
<dbReference type="NCBIfam" id="TIGR04056">
    <property type="entry name" value="OMP_RagA_SusC"/>
    <property type="match status" value="1"/>
</dbReference>
<evidence type="ECO:0000256" key="1">
    <source>
        <dbReference type="ARBA" id="ARBA00004571"/>
    </source>
</evidence>
<name>E7RRQ6_9BACT</name>
<keyword evidence="4 7" id="KW-0812">Transmembrane</keyword>
<keyword evidence="8" id="KW-0732">Signal</keyword>
<dbReference type="InterPro" id="IPR036942">
    <property type="entry name" value="Beta-barrel_TonB_sf"/>
</dbReference>
<dbReference type="GO" id="GO:0009279">
    <property type="term" value="C:cell outer membrane"/>
    <property type="evidence" value="ECO:0007669"/>
    <property type="project" value="UniProtKB-SubCell"/>
</dbReference>
<dbReference type="Pfam" id="PF13715">
    <property type="entry name" value="CarbopepD_reg_2"/>
    <property type="match status" value="1"/>
</dbReference>
<dbReference type="InterPro" id="IPR012910">
    <property type="entry name" value="Plug_dom"/>
</dbReference>
<dbReference type="InterPro" id="IPR039426">
    <property type="entry name" value="TonB-dep_rcpt-like"/>
</dbReference>
<evidence type="ECO:0000256" key="6">
    <source>
        <dbReference type="ARBA" id="ARBA00023237"/>
    </source>
</evidence>
<dbReference type="STRING" id="28134.SAMN05444288_1491"/>
<evidence type="ECO:0000313" key="11">
    <source>
        <dbReference type="Proteomes" id="UP000005580"/>
    </source>
</evidence>
<dbReference type="SUPFAM" id="SSF49464">
    <property type="entry name" value="Carboxypeptidase regulatory domain-like"/>
    <property type="match status" value="1"/>
</dbReference>
<reference evidence="10" key="1">
    <citation type="submission" date="2011-01" db="EMBL/GenBank/DDBJ databases">
        <authorList>
            <person name="Muzny D."/>
            <person name="Qin X."/>
            <person name="Buhay C."/>
            <person name="Dugan-Rocha S."/>
            <person name="Ding Y."/>
            <person name="Chen G."/>
            <person name="Hawes A."/>
            <person name="Holder M."/>
            <person name="Jhangiani S."/>
            <person name="Johnson A."/>
            <person name="Khan Z."/>
            <person name="Li Z."/>
            <person name="Liu W."/>
            <person name="Liu X."/>
            <person name="Perez L."/>
            <person name="Shen H."/>
            <person name="Wang Q."/>
            <person name="Watt J."/>
            <person name="Xi L."/>
            <person name="Xin Y."/>
            <person name="Zhou J."/>
            <person name="Deng J."/>
            <person name="Jiang H."/>
            <person name="Liu Y."/>
            <person name="Qu J."/>
            <person name="Song X.-Z."/>
            <person name="Zhang L."/>
            <person name="Villasana D."/>
            <person name="Johnson A."/>
            <person name="Liu J."/>
            <person name="Liyanage D."/>
            <person name="Lorensuhewa L."/>
            <person name="Robinson T."/>
            <person name="Song A."/>
            <person name="Song B.-B."/>
            <person name="Dinh H."/>
            <person name="Thornton R."/>
            <person name="Coyle M."/>
            <person name="Francisco L."/>
            <person name="Jackson L."/>
            <person name="Javaid M."/>
            <person name="Korchina V."/>
            <person name="Kovar C."/>
            <person name="Mata R."/>
            <person name="Mathew T."/>
            <person name="Ngo R."/>
            <person name="Nguyen L."/>
            <person name="Nguyen N."/>
            <person name="Okwuonu G."/>
            <person name="Ongeri F."/>
            <person name="Pham C."/>
            <person name="Simmons D."/>
            <person name="Wilczek-Boney K."/>
            <person name="Hale W."/>
            <person name="Jakkamsetti A."/>
            <person name="Pham P."/>
            <person name="Ruth R."/>
            <person name="San Lucas F."/>
            <person name="Warren J."/>
            <person name="Zhang J."/>
            <person name="Zhao Z."/>
            <person name="Zhou C."/>
            <person name="Zhu D."/>
            <person name="Lee S."/>
            <person name="Bess C."/>
            <person name="Blankenburg K."/>
            <person name="Forbes L."/>
            <person name="Fu Q."/>
            <person name="Gubbala S."/>
            <person name="Hirani K."/>
            <person name="Jayaseelan J.C."/>
            <person name="Lara F."/>
            <person name="Munidasa M."/>
            <person name="Palculict T."/>
            <person name="Patil S."/>
            <person name="Pu L.-L."/>
            <person name="Saada N."/>
            <person name="Tang L."/>
            <person name="Weissenberger G."/>
            <person name="Zhu Y."/>
            <person name="Hemphill L."/>
            <person name="Shang Y."/>
            <person name="Youmans B."/>
            <person name="Ayvaz T."/>
            <person name="Ross M."/>
            <person name="Santibanez J."/>
            <person name="Aqrawi P."/>
            <person name="Gross S."/>
            <person name="Joshi V."/>
            <person name="Fowler G."/>
            <person name="Nazareth L."/>
            <person name="Reid J."/>
            <person name="Worley K."/>
            <person name="Petrosino J."/>
            <person name="Highlander S."/>
            <person name="Gibbs R."/>
        </authorList>
    </citation>
    <scope>NUCLEOTIDE SEQUENCE [LARGE SCALE GENOMIC DNA]</scope>
    <source>
        <strain evidence="10">ATCC 33269</strain>
    </source>
</reference>